<gene>
    <name evidence="2" type="primary">Vigan.03G119600</name>
    <name evidence="2" type="ORF">VIGAN_03119600</name>
</gene>
<accession>A0A0S3RLP2</accession>
<proteinExistence type="predicted"/>
<evidence type="ECO:0000313" key="3">
    <source>
        <dbReference type="Proteomes" id="UP000291084"/>
    </source>
</evidence>
<feature type="compositionally biased region" description="Polar residues" evidence="1">
    <location>
        <begin position="51"/>
        <end position="68"/>
    </location>
</feature>
<dbReference type="EMBL" id="AP015036">
    <property type="protein sequence ID" value="BAT81470.1"/>
    <property type="molecule type" value="Genomic_DNA"/>
</dbReference>
<reference evidence="2 3" key="1">
    <citation type="journal article" date="2015" name="Sci. Rep.">
        <title>The power of single molecule real-time sequencing technology in the de novo assembly of a eukaryotic genome.</title>
        <authorList>
            <person name="Sakai H."/>
            <person name="Naito K."/>
            <person name="Ogiso-Tanaka E."/>
            <person name="Takahashi Y."/>
            <person name="Iseki K."/>
            <person name="Muto C."/>
            <person name="Satou K."/>
            <person name="Teruya K."/>
            <person name="Shiroma A."/>
            <person name="Shimoji M."/>
            <person name="Hirano T."/>
            <person name="Itoh T."/>
            <person name="Kaga A."/>
            <person name="Tomooka N."/>
        </authorList>
    </citation>
    <scope>NUCLEOTIDE SEQUENCE [LARGE SCALE GENOMIC DNA]</scope>
    <source>
        <strain evidence="3">cv. Shumari</strain>
    </source>
</reference>
<evidence type="ECO:0000256" key="1">
    <source>
        <dbReference type="SAM" id="MobiDB-lite"/>
    </source>
</evidence>
<feature type="region of interest" description="Disordered" evidence="1">
    <location>
        <begin position="51"/>
        <end position="77"/>
    </location>
</feature>
<keyword evidence="3" id="KW-1185">Reference proteome</keyword>
<evidence type="ECO:0000313" key="2">
    <source>
        <dbReference type="EMBL" id="BAT81470.1"/>
    </source>
</evidence>
<protein>
    <submittedName>
        <fullName evidence="2">Uncharacterized protein</fullName>
    </submittedName>
</protein>
<feature type="region of interest" description="Disordered" evidence="1">
    <location>
        <begin position="138"/>
        <end position="163"/>
    </location>
</feature>
<dbReference type="Proteomes" id="UP000291084">
    <property type="component" value="Chromosome 3"/>
</dbReference>
<sequence length="327" mass="35717">MHGGARVKNGGCAKGGWVSNRPKAFSFSSLETLRGSLTLCIIQLHSNETPRSLSQETQRCSSTLQQPRPSHRPNSHRGRALYPVQLSVVDATQVAASHWPQIRLLSLSLRGQQPKGGSSSAAHAPTLLQIDIANLRPWRRQPPPSPFENGDPKEGFPPPSSLIPSSPTTPIIIIILNHRTLLFAFNIHPLPGNSASDNREPHQTYKKQPKPFPNYHRLLRALRIFPKPPNHRLLPLRVFVIYFVFVWLGMRCGDSRECEYGYGDGGNEGGGDESVKMKPLFVVDSATPTVVADSMSKDFVTPAIVDDSTTPGLAPPTNIVALAPATG</sequence>
<name>A0A0S3RLP2_PHAAN</name>
<dbReference type="AlphaFoldDB" id="A0A0S3RLP2"/>
<organism evidence="2 3">
    <name type="scientific">Vigna angularis var. angularis</name>
    <dbReference type="NCBI Taxonomy" id="157739"/>
    <lineage>
        <taxon>Eukaryota</taxon>
        <taxon>Viridiplantae</taxon>
        <taxon>Streptophyta</taxon>
        <taxon>Embryophyta</taxon>
        <taxon>Tracheophyta</taxon>
        <taxon>Spermatophyta</taxon>
        <taxon>Magnoliopsida</taxon>
        <taxon>eudicotyledons</taxon>
        <taxon>Gunneridae</taxon>
        <taxon>Pentapetalae</taxon>
        <taxon>rosids</taxon>
        <taxon>fabids</taxon>
        <taxon>Fabales</taxon>
        <taxon>Fabaceae</taxon>
        <taxon>Papilionoideae</taxon>
        <taxon>50 kb inversion clade</taxon>
        <taxon>NPAAA clade</taxon>
        <taxon>indigoferoid/millettioid clade</taxon>
        <taxon>Phaseoleae</taxon>
        <taxon>Vigna</taxon>
    </lineage>
</organism>